<protein>
    <recommendedName>
        <fullName evidence="13">ATP synthase subunit c</fullName>
    </recommendedName>
    <alternativeName>
        <fullName evidence="13">ATP synthase F(0) sector subunit c</fullName>
    </alternativeName>
    <alternativeName>
        <fullName evidence="13">F-type ATPase subunit c</fullName>
        <shortName evidence="13">F-ATPase subunit c</shortName>
    </alternativeName>
    <alternativeName>
        <fullName evidence="13">Lipid-binding protein</fullName>
    </alternativeName>
</protein>
<dbReference type="HAMAP" id="MF_01396">
    <property type="entry name" value="ATP_synth_c_bact"/>
    <property type="match status" value="1"/>
</dbReference>
<comment type="similarity">
    <text evidence="2 13">Belongs to the ATPase C chain family.</text>
</comment>
<comment type="function">
    <text evidence="12 13">F(1)F(0) ATP synthase produces ATP from ADP in the presence of a proton or sodium gradient. F-type ATPases consist of two structural domains, F(1) containing the extramembraneous catalytic core and F(0) containing the membrane proton channel, linked together by a central stalk and a peripheral stalk. During catalysis, ATP synthesis in the catalytic domain of F(1) is coupled via a rotary mechanism of the central stalk subunits to proton translocation.</text>
</comment>
<evidence type="ECO:0000256" key="1">
    <source>
        <dbReference type="ARBA" id="ARBA00004141"/>
    </source>
</evidence>
<dbReference type="GO" id="GO:0033177">
    <property type="term" value="C:proton-transporting two-sector ATPase complex, proton-transporting domain"/>
    <property type="evidence" value="ECO:0007669"/>
    <property type="project" value="InterPro"/>
</dbReference>
<dbReference type="EMBL" id="DVLC01000129">
    <property type="protein sequence ID" value="HIT47622.1"/>
    <property type="molecule type" value="Genomic_DNA"/>
</dbReference>
<dbReference type="PROSITE" id="PS00605">
    <property type="entry name" value="ATPASE_C"/>
    <property type="match status" value="1"/>
</dbReference>
<keyword evidence="3 13" id="KW-0813">Transport</keyword>
<comment type="subcellular location">
    <subcellularLocation>
        <location evidence="13">Cell membrane</location>
        <topology evidence="13">Multi-pass membrane protein</topology>
    </subcellularLocation>
    <subcellularLocation>
        <location evidence="1">Membrane</location>
        <topology evidence="1">Multi-pass membrane protein</topology>
    </subcellularLocation>
</comment>
<feature type="transmembrane region" description="Helical" evidence="13">
    <location>
        <begin position="12"/>
        <end position="37"/>
    </location>
</feature>
<keyword evidence="13" id="KW-1003">Cell membrane</keyword>
<feature type="transmembrane region" description="Helical" evidence="13">
    <location>
        <begin position="58"/>
        <end position="80"/>
    </location>
</feature>
<feature type="domain" description="V-ATPase proteolipid subunit C-like" evidence="14">
    <location>
        <begin position="16"/>
        <end position="78"/>
    </location>
</feature>
<comment type="function">
    <text evidence="13">Key component of the F(0) channel; it plays a direct role in translocation across the membrane. A homomeric c-ring of between 10-14 subunits forms the central stalk rotor element with the F(1) delta and epsilon subunits.</text>
</comment>
<dbReference type="Pfam" id="PF00137">
    <property type="entry name" value="ATP-synt_C"/>
    <property type="match status" value="1"/>
</dbReference>
<evidence type="ECO:0000256" key="12">
    <source>
        <dbReference type="ARBA" id="ARBA00025198"/>
    </source>
</evidence>
<keyword evidence="7 13" id="KW-1133">Transmembrane helix</keyword>
<evidence type="ECO:0000256" key="11">
    <source>
        <dbReference type="ARBA" id="ARBA00023310"/>
    </source>
</evidence>
<reference evidence="15" key="2">
    <citation type="journal article" date="2021" name="PeerJ">
        <title>Extensive microbial diversity within the chicken gut microbiome revealed by metagenomics and culture.</title>
        <authorList>
            <person name="Gilroy R."/>
            <person name="Ravi A."/>
            <person name="Getino M."/>
            <person name="Pursley I."/>
            <person name="Horton D.L."/>
            <person name="Alikhan N.F."/>
            <person name="Baker D."/>
            <person name="Gharbi K."/>
            <person name="Hall N."/>
            <person name="Watson M."/>
            <person name="Adriaenssens E.M."/>
            <person name="Foster-Nyarko E."/>
            <person name="Jarju S."/>
            <person name="Secka A."/>
            <person name="Antonio M."/>
            <person name="Oren A."/>
            <person name="Chaudhuri R.R."/>
            <person name="La Ragione R."/>
            <person name="Hildebrand F."/>
            <person name="Pallen M.J."/>
        </authorList>
    </citation>
    <scope>NUCLEOTIDE SEQUENCE</scope>
    <source>
        <strain evidence="15">ChiHecec2B26-709</strain>
    </source>
</reference>
<dbReference type="InterPro" id="IPR002379">
    <property type="entry name" value="ATPase_proteolipid_c-like_dom"/>
</dbReference>
<evidence type="ECO:0000256" key="4">
    <source>
        <dbReference type="ARBA" id="ARBA00022547"/>
    </source>
</evidence>
<dbReference type="InterPro" id="IPR000454">
    <property type="entry name" value="ATP_synth_F0_csu"/>
</dbReference>
<dbReference type="InterPro" id="IPR005953">
    <property type="entry name" value="ATP_synth_csu_bac/chlpt"/>
</dbReference>
<dbReference type="InterPro" id="IPR038662">
    <property type="entry name" value="ATP_synth_F0_csu_sf"/>
</dbReference>
<dbReference type="SUPFAM" id="SSF81333">
    <property type="entry name" value="F1F0 ATP synthase subunit C"/>
    <property type="match status" value="1"/>
</dbReference>
<feature type="site" description="Reversibly protonated during proton transport" evidence="13">
    <location>
        <position position="66"/>
    </location>
</feature>
<dbReference type="Proteomes" id="UP000886881">
    <property type="component" value="Unassembled WGS sequence"/>
</dbReference>
<proteinExistence type="inferred from homology"/>
<reference evidence="15" key="1">
    <citation type="submission" date="2020-10" db="EMBL/GenBank/DDBJ databases">
        <authorList>
            <person name="Gilroy R."/>
        </authorList>
    </citation>
    <scope>NUCLEOTIDE SEQUENCE</scope>
    <source>
        <strain evidence="15">ChiHecec2B26-709</strain>
    </source>
</reference>
<keyword evidence="11 13" id="KW-0066">ATP synthesis</keyword>
<evidence type="ECO:0000256" key="13">
    <source>
        <dbReference type="HAMAP-Rule" id="MF_01396"/>
    </source>
</evidence>
<gene>
    <name evidence="13 15" type="primary">atpE</name>
    <name evidence="15" type="ORF">IAC35_07185</name>
</gene>
<dbReference type="GO" id="GO:0045259">
    <property type="term" value="C:proton-transporting ATP synthase complex"/>
    <property type="evidence" value="ECO:0007669"/>
    <property type="project" value="UniProtKB-KW"/>
</dbReference>
<evidence type="ECO:0000256" key="8">
    <source>
        <dbReference type="ARBA" id="ARBA00023065"/>
    </source>
</evidence>
<dbReference type="AlphaFoldDB" id="A0A9D1GQI8"/>
<evidence type="ECO:0000256" key="10">
    <source>
        <dbReference type="ARBA" id="ARBA00023136"/>
    </source>
</evidence>
<dbReference type="GO" id="GO:0008289">
    <property type="term" value="F:lipid binding"/>
    <property type="evidence" value="ECO:0007669"/>
    <property type="project" value="UniProtKB-KW"/>
</dbReference>
<dbReference type="InterPro" id="IPR020537">
    <property type="entry name" value="ATP_synth_F0_csu_DDCD_BS"/>
</dbReference>
<evidence type="ECO:0000256" key="2">
    <source>
        <dbReference type="ARBA" id="ARBA00006704"/>
    </source>
</evidence>
<evidence type="ECO:0000259" key="14">
    <source>
        <dbReference type="Pfam" id="PF00137"/>
    </source>
</evidence>
<evidence type="ECO:0000256" key="6">
    <source>
        <dbReference type="ARBA" id="ARBA00022781"/>
    </source>
</evidence>
<comment type="caution">
    <text evidence="15">The sequence shown here is derived from an EMBL/GenBank/DDBJ whole genome shotgun (WGS) entry which is preliminary data.</text>
</comment>
<keyword evidence="4 13" id="KW-0138">CF(0)</keyword>
<dbReference type="Gene3D" id="1.20.20.10">
    <property type="entry name" value="F1F0 ATP synthase subunit C"/>
    <property type="match status" value="1"/>
</dbReference>
<dbReference type="GO" id="GO:0046933">
    <property type="term" value="F:proton-transporting ATP synthase activity, rotational mechanism"/>
    <property type="evidence" value="ECO:0007669"/>
    <property type="project" value="UniProtKB-UniRule"/>
</dbReference>
<evidence type="ECO:0000256" key="9">
    <source>
        <dbReference type="ARBA" id="ARBA00023121"/>
    </source>
</evidence>
<evidence type="ECO:0000313" key="15">
    <source>
        <dbReference type="EMBL" id="HIT47622.1"/>
    </source>
</evidence>
<sequence>MLLISTLLQAVSLSALGGAVGVGIVALGAGVGIGLIGKGLMEASARQPEMAGGLRTTAIIISALIEGVCFFGAIICLLAVI</sequence>
<keyword evidence="9 13" id="KW-0446">Lipid-binding</keyword>
<keyword evidence="6 13" id="KW-0375">Hydrogen ion transport</keyword>
<dbReference type="NCBIfam" id="TIGR01260">
    <property type="entry name" value="ATP_synt_c"/>
    <property type="match status" value="1"/>
</dbReference>
<evidence type="ECO:0000256" key="3">
    <source>
        <dbReference type="ARBA" id="ARBA00022448"/>
    </source>
</evidence>
<keyword evidence="10 13" id="KW-0472">Membrane</keyword>
<evidence type="ECO:0000256" key="7">
    <source>
        <dbReference type="ARBA" id="ARBA00022989"/>
    </source>
</evidence>
<evidence type="ECO:0000313" key="16">
    <source>
        <dbReference type="Proteomes" id="UP000886881"/>
    </source>
</evidence>
<keyword evidence="8 13" id="KW-0406">Ion transport</keyword>
<dbReference type="CDD" id="cd18121">
    <property type="entry name" value="ATP-synt_Fo_c"/>
    <property type="match status" value="1"/>
</dbReference>
<dbReference type="PRINTS" id="PR00124">
    <property type="entry name" value="ATPASEC"/>
</dbReference>
<name>A0A9D1GQI8_9BACT</name>
<dbReference type="InterPro" id="IPR035921">
    <property type="entry name" value="F/V-ATP_Csub_sf"/>
</dbReference>
<organism evidence="15 16">
    <name type="scientific">Candidatus Cryptobacteroides merdipullorum</name>
    <dbReference type="NCBI Taxonomy" id="2840771"/>
    <lineage>
        <taxon>Bacteria</taxon>
        <taxon>Pseudomonadati</taxon>
        <taxon>Bacteroidota</taxon>
        <taxon>Bacteroidia</taxon>
        <taxon>Bacteroidales</taxon>
        <taxon>Candidatus Cryptobacteroides</taxon>
    </lineage>
</organism>
<dbReference type="GO" id="GO:0005886">
    <property type="term" value="C:plasma membrane"/>
    <property type="evidence" value="ECO:0007669"/>
    <property type="project" value="UniProtKB-SubCell"/>
</dbReference>
<keyword evidence="5 13" id="KW-0812">Transmembrane</keyword>
<evidence type="ECO:0000256" key="5">
    <source>
        <dbReference type="ARBA" id="ARBA00022692"/>
    </source>
</evidence>
<accession>A0A9D1GQI8</accession>